<dbReference type="Proteomes" id="UP000622797">
    <property type="component" value="Unassembled WGS sequence"/>
</dbReference>
<comment type="caution">
    <text evidence="1">The sequence shown here is derived from an EMBL/GenBank/DDBJ whole genome shotgun (WGS) entry which is preliminary data.</text>
</comment>
<keyword evidence="2" id="KW-1185">Reference proteome</keyword>
<reference evidence="1" key="1">
    <citation type="journal article" date="2020" name="BMC Genomics">
        <title>Correction to: Identification and distribution of gene clusters required for synthesis of sphingolipid metabolism inhibitors in diverse species of the filamentous fungus Fusarium.</title>
        <authorList>
            <person name="Kim H.S."/>
            <person name="Lohmar J.M."/>
            <person name="Busman M."/>
            <person name="Brown D.W."/>
            <person name="Naumann T.A."/>
            <person name="Divon H.H."/>
            <person name="Lysoe E."/>
            <person name="Uhlig S."/>
            <person name="Proctor R.H."/>
        </authorList>
    </citation>
    <scope>NUCLEOTIDE SEQUENCE</scope>
    <source>
        <strain evidence="1">NRRL 20472</strain>
    </source>
</reference>
<dbReference type="EMBL" id="JABEXW010000012">
    <property type="protein sequence ID" value="KAF4973564.1"/>
    <property type="molecule type" value="Genomic_DNA"/>
</dbReference>
<gene>
    <name evidence="1" type="ORF">FSARC_173</name>
</gene>
<dbReference type="OrthoDB" id="5279008at2759"/>
<name>A0A8H4XGT7_9HYPO</name>
<proteinExistence type="predicted"/>
<accession>A0A8H4XGT7</accession>
<reference evidence="1" key="2">
    <citation type="submission" date="2020-05" db="EMBL/GenBank/DDBJ databases">
        <authorList>
            <person name="Kim H.-S."/>
            <person name="Proctor R.H."/>
            <person name="Brown D.W."/>
        </authorList>
    </citation>
    <scope>NUCLEOTIDE SEQUENCE</scope>
    <source>
        <strain evidence="1">NRRL 20472</strain>
    </source>
</reference>
<sequence>MSQLHSPKNRYTLVLQQNWASSNGSCYKDPNNLISTAYGIKSLSRALLNLANCRRIRIKTDHPTGKAGQHSNQSKVAYNTFHAILAAIAMSHAQIELLDISIGSSMESMSRITPSILIGPSTIVLAKSQISSLRQLRLVLNPSNLTLATEPSDWVPSLLQFINLLPNLSHLALEFEDRDTVGRFSEICTLMRISKLQGLTVGWTDCTSMELTFLLLRHRKTLREINLNCISLLDDIEAWRWLVETIRDSLDIGFFSMTGSMTGDRDLIDPDGMETLPSRLEATDAQGLGDIADFLSYNQLTKWGTCY</sequence>
<evidence type="ECO:0000313" key="2">
    <source>
        <dbReference type="Proteomes" id="UP000622797"/>
    </source>
</evidence>
<organism evidence="1 2">
    <name type="scientific">Fusarium sarcochroum</name>
    <dbReference type="NCBI Taxonomy" id="1208366"/>
    <lineage>
        <taxon>Eukaryota</taxon>
        <taxon>Fungi</taxon>
        <taxon>Dikarya</taxon>
        <taxon>Ascomycota</taxon>
        <taxon>Pezizomycotina</taxon>
        <taxon>Sordariomycetes</taxon>
        <taxon>Hypocreomycetidae</taxon>
        <taxon>Hypocreales</taxon>
        <taxon>Nectriaceae</taxon>
        <taxon>Fusarium</taxon>
        <taxon>Fusarium lateritium species complex</taxon>
    </lineage>
</organism>
<dbReference type="AlphaFoldDB" id="A0A8H4XGT7"/>
<evidence type="ECO:0000313" key="1">
    <source>
        <dbReference type="EMBL" id="KAF4973564.1"/>
    </source>
</evidence>
<protein>
    <submittedName>
        <fullName evidence="1">Uncharacterized protein</fullName>
    </submittedName>
</protein>